<evidence type="ECO:0000313" key="1">
    <source>
        <dbReference type="EMBL" id="STX81450.1"/>
    </source>
</evidence>
<dbReference type="AlphaFoldDB" id="A0A378KAT9"/>
<evidence type="ECO:0008006" key="3">
    <source>
        <dbReference type="Google" id="ProtNLM"/>
    </source>
</evidence>
<reference evidence="1 2" key="1">
    <citation type="submission" date="2018-06" db="EMBL/GenBank/DDBJ databases">
        <authorList>
            <consortium name="Pathogen Informatics"/>
            <person name="Doyle S."/>
        </authorList>
    </citation>
    <scope>NUCLEOTIDE SEQUENCE [LARGE SCALE GENOMIC DNA]</scope>
    <source>
        <strain evidence="1 2">NCTC13316</strain>
    </source>
</reference>
<protein>
    <recommendedName>
        <fullName evidence="3">Dot/Icm T4SS effector</fullName>
    </recommendedName>
</protein>
<organism evidence="1 2">
    <name type="scientific">Legionella busanensis</name>
    <dbReference type="NCBI Taxonomy" id="190655"/>
    <lineage>
        <taxon>Bacteria</taxon>
        <taxon>Pseudomonadati</taxon>
        <taxon>Pseudomonadota</taxon>
        <taxon>Gammaproteobacteria</taxon>
        <taxon>Legionellales</taxon>
        <taxon>Legionellaceae</taxon>
        <taxon>Legionella</taxon>
    </lineage>
</organism>
<name>A0A378KAT9_9GAMM</name>
<accession>A0A378KAT9</accession>
<keyword evidence="2" id="KW-1185">Reference proteome</keyword>
<evidence type="ECO:0000313" key="2">
    <source>
        <dbReference type="Proteomes" id="UP000254794"/>
    </source>
</evidence>
<proteinExistence type="predicted"/>
<dbReference type="Proteomes" id="UP000254794">
    <property type="component" value="Unassembled WGS sequence"/>
</dbReference>
<dbReference type="RefSeq" id="WP_115332834.1">
    <property type="nucleotide sequence ID" value="NZ_CAAAHP010000016.1"/>
</dbReference>
<dbReference type="OrthoDB" id="5633577at2"/>
<sequence length="558" mass="63797">MNELDKTERLQIIKLENNPLAKEVAKLAEQIALTKDNLSVSSRYDVEGIVWPLDVMKTVLERKARQRHEKGQLIPFNYFVAEYKPPEDSSDYSLESHPELNQLINFLVANHAKLPIGLRFQIAILIDGHWTCIDNIITEKGISAFNLDSVMDRRARHFFQVYLTNLQLNNILDSGYIYNINVPSDGPFAETPKEKVANMIQQDWVSCGIFVVDHLSFLSRTNVFKHLKKAFGEGQYQEFARADIPPALSPIFRLAQGEELFEKLSKRQKQTIATKKDKTKLGELDGVAYSAKNKGKRLLEDAHAYIEKPTAYQEIFGHNLLQQLEGYVKHYSKPVNDLIAYIHNALPQCEGLIDEEAIKFMQQLHNIILKDDIDIKKIIEILEISIENLGKLNDVSAYRILAGVISYAALNIIDNQELFEFYKTLEKRSIFDRLSNHTNSFFSKPTPFTPSLISHIENGIKSQLLYNATADLSKSSTRQLDYLNDNSVTQFINKPRTFDTSETTSKKLLAQLNTLRDSQDKKQLDTLSRKLEAKRATVFDEFNFKIKPTHSSSSATFT</sequence>
<dbReference type="EMBL" id="UGOD01000004">
    <property type="protein sequence ID" value="STX81450.1"/>
    <property type="molecule type" value="Genomic_DNA"/>
</dbReference>
<gene>
    <name evidence="1" type="ORF">NCTC13316_03321</name>
</gene>